<evidence type="ECO:0000259" key="6">
    <source>
        <dbReference type="PROSITE" id="PS50110"/>
    </source>
</evidence>
<dbReference type="EMBL" id="CP100595">
    <property type="protein sequence ID" value="UTJ07448.1"/>
    <property type="molecule type" value="Genomic_DNA"/>
</dbReference>
<name>A0ABY5E9Q9_9BACT</name>
<sequence>MNRKYTVLIIDDKIENLKYLKEILKDETYELKATPDALFAIESAKQKPPNLILLDIKMPNIDGFEVCKIVKQDEKLKDIPIIFISALDDVSIKVKAFEQGGVDYITKPFEQEEVKARIRTQLEIYENKQTISKLLNQQDFFLKKIIHEINTPLSVISLNVDNLEEQIGQKEQLEVIKASSKSLSSIYNDLYFLTKKKAREKSCEKIDLVSFLSSRIQFFDEIAKTKNLHIHLEIDKEFELFMDRYELERVIDNTISNAIKYSYENKDIEIILDYKNQGIIEIKNKGIIIEDKDSIFKAYYQQKDKNIGLGLGLSIVKEICKNNQIQIDINSSKEETSFSYIFPKNMIKEVL</sequence>
<evidence type="ECO:0000256" key="3">
    <source>
        <dbReference type="ARBA" id="ARBA00022553"/>
    </source>
</evidence>
<dbReference type="Gene3D" id="3.40.50.2300">
    <property type="match status" value="1"/>
</dbReference>
<dbReference type="SUPFAM" id="SSF47384">
    <property type="entry name" value="Homodimeric domain of signal transducing histidine kinase"/>
    <property type="match status" value="1"/>
</dbReference>
<accession>A0ABY5E9Q9</accession>
<dbReference type="Gene3D" id="1.10.287.130">
    <property type="match status" value="1"/>
</dbReference>
<evidence type="ECO:0000259" key="5">
    <source>
        <dbReference type="PROSITE" id="PS50109"/>
    </source>
</evidence>
<dbReference type="InterPro" id="IPR003661">
    <property type="entry name" value="HisK_dim/P_dom"/>
</dbReference>
<dbReference type="Gene3D" id="3.30.565.10">
    <property type="entry name" value="Histidine kinase-like ATPase, C-terminal domain"/>
    <property type="match status" value="1"/>
</dbReference>
<dbReference type="SMART" id="SM00388">
    <property type="entry name" value="HisKA"/>
    <property type="match status" value="1"/>
</dbReference>
<keyword evidence="7" id="KW-0418">Kinase</keyword>
<dbReference type="InterPro" id="IPR003594">
    <property type="entry name" value="HATPase_dom"/>
</dbReference>
<dbReference type="EC" id="2.7.13.3" evidence="2"/>
<dbReference type="InterPro" id="IPR011006">
    <property type="entry name" value="CheY-like_superfamily"/>
</dbReference>
<dbReference type="SUPFAM" id="SSF52172">
    <property type="entry name" value="CheY-like"/>
    <property type="match status" value="1"/>
</dbReference>
<feature type="modified residue" description="4-aspartylphosphate" evidence="4">
    <location>
        <position position="55"/>
    </location>
</feature>
<evidence type="ECO:0000313" key="8">
    <source>
        <dbReference type="Proteomes" id="UP001060012"/>
    </source>
</evidence>
<dbReference type="Pfam" id="PF00512">
    <property type="entry name" value="HisKA"/>
    <property type="match status" value="1"/>
</dbReference>
<dbReference type="Pfam" id="PF00072">
    <property type="entry name" value="Response_reg"/>
    <property type="match status" value="1"/>
</dbReference>
<dbReference type="PROSITE" id="PS50110">
    <property type="entry name" value="RESPONSE_REGULATORY"/>
    <property type="match status" value="1"/>
</dbReference>
<dbReference type="SMART" id="SM00448">
    <property type="entry name" value="REC"/>
    <property type="match status" value="1"/>
</dbReference>
<keyword evidence="3 4" id="KW-0597">Phosphoprotein</keyword>
<dbReference type="RefSeq" id="WP_254577622.1">
    <property type="nucleotide sequence ID" value="NZ_CP100595.1"/>
</dbReference>
<dbReference type="InterPro" id="IPR036097">
    <property type="entry name" value="HisK_dim/P_sf"/>
</dbReference>
<dbReference type="InterPro" id="IPR001789">
    <property type="entry name" value="Sig_transdc_resp-reg_receiver"/>
</dbReference>
<organism evidence="7 8">
    <name type="scientific">Arcobacter roscoffensis</name>
    <dbReference type="NCBI Taxonomy" id="2961520"/>
    <lineage>
        <taxon>Bacteria</taxon>
        <taxon>Pseudomonadati</taxon>
        <taxon>Campylobacterota</taxon>
        <taxon>Epsilonproteobacteria</taxon>
        <taxon>Campylobacterales</taxon>
        <taxon>Arcobacteraceae</taxon>
        <taxon>Arcobacter</taxon>
    </lineage>
</organism>
<proteinExistence type="predicted"/>
<evidence type="ECO:0000256" key="2">
    <source>
        <dbReference type="ARBA" id="ARBA00012438"/>
    </source>
</evidence>
<feature type="domain" description="Response regulatory" evidence="6">
    <location>
        <begin position="6"/>
        <end position="122"/>
    </location>
</feature>
<dbReference type="SUPFAM" id="SSF55874">
    <property type="entry name" value="ATPase domain of HSP90 chaperone/DNA topoisomerase II/histidine kinase"/>
    <property type="match status" value="1"/>
</dbReference>
<gene>
    <name evidence="7" type="ORF">NJU99_04970</name>
</gene>
<protein>
    <recommendedName>
        <fullName evidence="2">histidine kinase</fullName>
        <ecNumber evidence="2">2.7.13.3</ecNumber>
    </recommendedName>
</protein>
<dbReference type="Proteomes" id="UP001060012">
    <property type="component" value="Chromosome"/>
</dbReference>
<dbReference type="CDD" id="cd00082">
    <property type="entry name" value="HisKA"/>
    <property type="match status" value="1"/>
</dbReference>
<evidence type="ECO:0000256" key="4">
    <source>
        <dbReference type="PROSITE-ProRule" id="PRU00169"/>
    </source>
</evidence>
<dbReference type="InterPro" id="IPR036890">
    <property type="entry name" value="HATPase_C_sf"/>
</dbReference>
<evidence type="ECO:0000313" key="7">
    <source>
        <dbReference type="EMBL" id="UTJ07448.1"/>
    </source>
</evidence>
<keyword evidence="7" id="KW-0808">Transferase</keyword>
<evidence type="ECO:0000256" key="1">
    <source>
        <dbReference type="ARBA" id="ARBA00000085"/>
    </source>
</evidence>
<dbReference type="PROSITE" id="PS50109">
    <property type="entry name" value="HIS_KIN"/>
    <property type="match status" value="1"/>
</dbReference>
<dbReference type="Pfam" id="PF02518">
    <property type="entry name" value="HATPase_c"/>
    <property type="match status" value="1"/>
</dbReference>
<feature type="domain" description="Histidine kinase" evidence="5">
    <location>
        <begin position="144"/>
        <end position="346"/>
    </location>
</feature>
<dbReference type="PANTHER" id="PTHR43547:SF2">
    <property type="entry name" value="HYBRID SIGNAL TRANSDUCTION HISTIDINE KINASE C"/>
    <property type="match status" value="1"/>
</dbReference>
<dbReference type="GO" id="GO:0016301">
    <property type="term" value="F:kinase activity"/>
    <property type="evidence" value="ECO:0007669"/>
    <property type="project" value="UniProtKB-KW"/>
</dbReference>
<dbReference type="SMART" id="SM00387">
    <property type="entry name" value="HATPase_c"/>
    <property type="match status" value="1"/>
</dbReference>
<dbReference type="InterPro" id="IPR005467">
    <property type="entry name" value="His_kinase_dom"/>
</dbReference>
<comment type="catalytic activity">
    <reaction evidence="1">
        <text>ATP + protein L-histidine = ADP + protein N-phospho-L-histidine.</text>
        <dbReference type="EC" id="2.7.13.3"/>
    </reaction>
</comment>
<keyword evidence="8" id="KW-1185">Reference proteome</keyword>
<dbReference type="PANTHER" id="PTHR43547">
    <property type="entry name" value="TWO-COMPONENT HISTIDINE KINASE"/>
    <property type="match status" value="1"/>
</dbReference>
<reference evidence="7" key="1">
    <citation type="submission" date="2022-07" db="EMBL/GenBank/DDBJ databases">
        <title>Arcobacter roscoffensis sp. nov., a marine bacterium isolated from coastal seawater collected from Roscoff, France.</title>
        <authorList>
            <person name="Pascual J."/>
            <person name="Lepeaux C."/>
            <person name="Methner A."/>
            <person name="Overmann J."/>
        </authorList>
    </citation>
    <scope>NUCLEOTIDE SEQUENCE</scope>
    <source>
        <strain evidence="7">ARW1-2F2</strain>
    </source>
</reference>